<dbReference type="EMBL" id="AUSV01000086">
    <property type="protein sequence ID" value="ESP92212.1"/>
    <property type="molecule type" value="Genomic_DNA"/>
</dbReference>
<dbReference type="RefSeq" id="WP_023400509.1">
    <property type="nucleotide sequence ID" value="NZ_AUSV01000086.1"/>
</dbReference>
<accession>V4JAK3</accession>
<feature type="chain" id="PRO_5004721366" evidence="1">
    <location>
        <begin position="19"/>
        <end position="97"/>
    </location>
</feature>
<keyword evidence="1" id="KW-0732">Signal</keyword>
<dbReference type="GeneID" id="29918355"/>
<gene>
    <name evidence="2" type="ORF">PL2TA16_05049</name>
</gene>
<evidence type="ECO:0000256" key="1">
    <source>
        <dbReference type="SAM" id="SignalP"/>
    </source>
</evidence>
<evidence type="ECO:0000313" key="2">
    <source>
        <dbReference type="EMBL" id="ESP92212.1"/>
    </source>
</evidence>
<feature type="signal peptide" evidence="1">
    <location>
        <begin position="1"/>
        <end position="18"/>
    </location>
</feature>
<dbReference type="Proteomes" id="UP000017820">
    <property type="component" value="Unassembled WGS sequence"/>
</dbReference>
<sequence length="97" mass="10469">MYFKTLLFVASLAMPAAASTTPMTLDEYIAHASSIHAIKCKLRRPGAPVGPSEVIFRNNFARDRGLITDAAAQWGSSNGYYPVIDAFVFVISGICKA</sequence>
<protein>
    <submittedName>
        <fullName evidence="2">Uncharacterized protein</fullName>
    </submittedName>
</protein>
<dbReference type="AlphaFoldDB" id="V4JAK3"/>
<name>V4JAK3_PSEL2</name>
<comment type="caution">
    <text evidence="2">The sequence shown here is derived from an EMBL/GenBank/DDBJ whole genome shotgun (WGS) entry which is preliminary data.</text>
</comment>
<organism evidence="2 3">
    <name type="scientific">Pseudoalteromonas luteoviolacea (strain 2ta16)</name>
    <dbReference type="NCBI Taxonomy" id="1353533"/>
    <lineage>
        <taxon>Bacteria</taxon>
        <taxon>Pseudomonadati</taxon>
        <taxon>Pseudomonadota</taxon>
        <taxon>Gammaproteobacteria</taxon>
        <taxon>Alteromonadales</taxon>
        <taxon>Pseudoalteromonadaceae</taxon>
        <taxon>Pseudoalteromonas</taxon>
    </lineage>
</organism>
<evidence type="ECO:0000313" key="3">
    <source>
        <dbReference type="Proteomes" id="UP000017820"/>
    </source>
</evidence>
<dbReference type="PATRIC" id="fig|1353533.3.peg.3648"/>
<reference evidence="2 3" key="1">
    <citation type="submission" date="2013-07" db="EMBL/GenBank/DDBJ databases">
        <title>Draft genome sequence of Pseudoalteromonas luteoviolacea 2ta16.</title>
        <authorList>
            <person name="Allen E.E."/>
            <person name="Azam F."/>
            <person name="Podell S."/>
        </authorList>
    </citation>
    <scope>NUCLEOTIDE SEQUENCE [LARGE SCALE GENOMIC DNA]</scope>
    <source>
        <strain evidence="2 3">2ta16</strain>
    </source>
</reference>
<proteinExistence type="predicted"/>